<proteinExistence type="predicted"/>
<dbReference type="SMART" id="SM00462">
    <property type="entry name" value="PTB"/>
    <property type="match status" value="2"/>
</dbReference>
<dbReference type="CDD" id="cd00934">
    <property type="entry name" value="PTB"/>
    <property type="match status" value="1"/>
</dbReference>
<dbReference type="AlphaFoldDB" id="A0A8S4A8H6"/>
<feature type="compositionally biased region" description="Polar residues" evidence="1">
    <location>
        <begin position="195"/>
        <end position="208"/>
    </location>
</feature>
<feature type="domain" description="PID" evidence="2">
    <location>
        <begin position="253"/>
        <end position="366"/>
    </location>
</feature>
<keyword evidence="4" id="KW-1185">Reference proteome</keyword>
<organism evidence="3 4">
    <name type="scientific">Candidula unifasciata</name>
    <dbReference type="NCBI Taxonomy" id="100452"/>
    <lineage>
        <taxon>Eukaryota</taxon>
        <taxon>Metazoa</taxon>
        <taxon>Spiralia</taxon>
        <taxon>Lophotrochozoa</taxon>
        <taxon>Mollusca</taxon>
        <taxon>Gastropoda</taxon>
        <taxon>Heterobranchia</taxon>
        <taxon>Euthyneura</taxon>
        <taxon>Panpulmonata</taxon>
        <taxon>Eupulmonata</taxon>
        <taxon>Stylommatophora</taxon>
        <taxon>Helicina</taxon>
        <taxon>Helicoidea</taxon>
        <taxon>Geomitridae</taxon>
        <taxon>Candidula</taxon>
    </lineage>
</organism>
<gene>
    <name evidence="3" type="ORF">CUNI_LOCUS22033</name>
</gene>
<dbReference type="OrthoDB" id="295078at2759"/>
<feature type="non-terminal residue" evidence="3">
    <location>
        <position position="1"/>
    </location>
</feature>
<dbReference type="SUPFAM" id="SSF50729">
    <property type="entry name" value="PH domain-like"/>
    <property type="match status" value="2"/>
</dbReference>
<reference evidence="3" key="1">
    <citation type="submission" date="2021-04" db="EMBL/GenBank/DDBJ databases">
        <authorList>
            <consortium name="Molecular Ecology Group"/>
        </authorList>
    </citation>
    <scope>NUCLEOTIDE SEQUENCE</scope>
</reference>
<evidence type="ECO:0000259" key="2">
    <source>
        <dbReference type="PROSITE" id="PS01179"/>
    </source>
</evidence>
<evidence type="ECO:0000313" key="4">
    <source>
        <dbReference type="Proteomes" id="UP000678393"/>
    </source>
</evidence>
<feature type="compositionally biased region" description="Low complexity" evidence="1">
    <location>
        <begin position="219"/>
        <end position="235"/>
    </location>
</feature>
<name>A0A8S4A8H6_9EUPU</name>
<protein>
    <recommendedName>
        <fullName evidence="2">PID domain-containing protein</fullName>
    </recommendedName>
</protein>
<sequence length="713" mass="80161">MEDSDTNMNSEQTNSSAKFSVRFLGSMPMNRLYSQTMQPWVMAEIHRQKKCIQEDVGENPLLFEHSLRSVTRFAKLHQDPKCFGYLTRDQLDVDFVCHVYLADCEAVVKFVGRVKVGGKKVTSDDIDRLAEKIITELEKRELEKIKREEEVLKERRRRHASEASIGSFSDTMEDADEELTPLNKTETQKDMLETPESSLPQGGYNTEAVQVDRPDDVDGSFGSSSHSLAGLSLKGSRSRHSSTSDSRRGSTQEVLFGRQRLDSSSSHESVGSVHPRQEVGQAMVLKIGQQGMTMISLDKKKVFLEFNFKDISSVSQGSRRQDMFGIVARESESRFTCYLLRCLSGSVVAEIMSTLQMAFATAYNKRGTTASTTATTAASHHQICTSCPLYQIHRICQDINAMPSQAAYDLLVKKVQLLPDHELNELNSLMQAEEPESFEESVEVMVSFLRHLCERKQKEHVHISETSKSSKAGVNTLEDKHNLFEGLRSKAKKSFTTSFENLLNRGKKKEDGCRTVSWTTDSDASYASRVSDSSATSTPEASPMSKEFHHSFPSPPTSPGAFRHRSATCENLGSSPHSDMQPARRRDVNHNTTSTPVKNVIISGIIGSQFSDSVSSSCVSSPQDNTTVVSSLMRRPSSSWRKAIFNRVCTPQHSWDYGDDEQSVGKLHDTEEIRTMWKKAFLETLLLIRLEKEYHSIREYFVFYGSQSVVVFR</sequence>
<dbReference type="InterPro" id="IPR006020">
    <property type="entry name" value="PTB/PI_dom"/>
</dbReference>
<dbReference type="EMBL" id="CAJHNH020008537">
    <property type="protein sequence ID" value="CAG5136475.1"/>
    <property type="molecule type" value="Genomic_DNA"/>
</dbReference>
<dbReference type="Pfam" id="PF00640">
    <property type="entry name" value="PID"/>
    <property type="match status" value="1"/>
</dbReference>
<feature type="compositionally biased region" description="Polar residues" evidence="1">
    <location>
        <begin position="524"/>
        <end position="540"/>
    </location>
</feature>
<accession>A0A8S4A8H6</accession>
<dbReference type="Proteomes" id="UP000678393">
    <property type="component" value="Unassembled WGS sequence"/>
</dbReference>
<feature type="compositionally biased region" description="Low complexity" evidence="1">
    <location>
        <begin position="263"/>
        <end position="274"/>
    </location>
</feature>
<evidence type="ECO:0000313" key="3">
    <source>
        <dbReference type="EMBL" id="CAG5136475.1"/>
    </source>
</evidence>
<comment type="caution">
    <text evidence="3">The sequence shown here is derived from an EMBL/GenBank/DDBJ whole genome shotgun (WGS) entry which is preliminary data.</text>
</comment>
<dbReference type="InterPro" id="IPR011993">
    <property type="entry name" value="PH-like_dom_sf"/>
</dbReference>
<feature type="compositionally biased region" description="Polar residues" evidence="1">
    <location>
        <begin position="568"/>
        <end position="578"/>
    </location>
</feature>
<feature type="region of interest" description="Disordered" evidence="1">
    <location>
        <begin position="152"/>
        <end position="275"/>
    </location>
</feature>
<feature type="region of interest" description="Disordered" evidence="1">
    <location>
        <begin position="524"/>
        <end position="595"/>
    </location>
</feature>
<dbReference type="Gene3D" id="2.30.29.30">
    <property type="entry name" value="Pleckstrin-homology domain (PH domain)/Phosphotyrosine-binding domain (PTB)"/>
    <property type="match status" value="2"/>
</dbReference>
<evidence type="ECO:0000256" key="1">
    <source>
        <dbReference type="SAM" id="MobiDB-lite"/>
    </source>
</evidence>
<dbReference type="PROSITE" id="PS01179">
    <property type="entry name" value="PID"/>
    <property type="match status" value="1"/>
</dbReference>